<comment type="caution">
    <text evidence="5">The sequence shown here is derived from an EMBL/GenBank/DDBJ whole genome shotgun (WGS) entry which is preliminary data.</text>
</comment>
<proteinExistence type="predicted"/>
<feature type="region of interest" description="Disordered" evidence="3">
    <location>
        <begin position="404"/>
        <end position="423"/>
    </location>
</feature>
<reference evidence="5" key="1">
    <citation type="submission" date="2023-03" db="EMBL/GenBank/DDBJ databases">
        <authorList>
            <person name="Steffen K."/>
            <person name="Cardenas P."/>
        </authorList>
    </citation>
    <scope>NUCLEOTIDE SEQUENCE</scope>
</reference>
<dbReference type="InterPro" id="IPR036028">
    <property type="entry name" value="SH3-like_dom_sf"/>
</dbReference>
<feature type="region of interest" description="Disordered" evidence="3">
    <location>
        <begin position="127"/>
        <end position="152"/>
    </location>
</feature>
<dbReference type="Gene3D" id="2.30.30.40">
    <property type="entry name" value="SH3 Domains"/>
    <property type="match status" value="4"/>
</dbReference>
<dbReference type="CDD" id="cd11856">
    <property type="entry name" value="SH3_p47phox_like"/>
    <property type="match status" value="2"/>
</dbReference>
<organism evidence="5 6">
    <name type="scientific">Geodia barretti</name>
    <name type="common">Barrett's horny sponge</name>
    <dbReference type="NCBI Taxonomy" id="519541"/>
    <lineage>
        <taxon>Eukaryota</taxon>
        <taxon>Metazoa</taxon>
        <taxon>Porifera</taxon>
        <taxon>Demospongiae</taxon>
        <taxon>Heteroscleromorpha</taxon>
        <taxon>Tetractinellida</taxon>
        <taxon>Astrophorina</taxon>
        <taxon>Geodiidae</taxon>
        <taxon>Geodia</taxon>
    </lineage>
</organism>
<dbReference type="GO" id="GO:0005737">
    <property type="term" value="C:cytoplasm"/>
    <property type="evidence" value="ECO:0007669"/>
    <property type="project" value="TreeGrafter"/>
</dbReference>
<dbReference type="InterPro" id="IPR001452">
    <property type="entry name" value="SH3_domain"/>
</dbReference>
<dbReference type="AlphaFoldDB" id="A0AA35T936"/>
<dbReference type="SMART" id="SM00326">
    <property type="entry name" value="SH3"/>
    <property type="match status" value="3"/>
</dbReference>
<accession>A0AA35T936</accession>
<feature type="domain" description="SH3" evidence="4">
    <location>
        <begin position="237"/>
        <end position="296"/>
    </location>
</feature>
<dbReference type="InterPro" id="IPR051228">
    <property type="entry name" value="NADPH_Oxidase/PX-Domain"/>
</dbReference>
<gene>
    <name evidence="5" type="ORF">GBAR_LOCUS24424</name>
</gene>
<feature type="domain" description="SH3" evidence="4">
    <location>
        <begin position="163"/>
        <end position="219"/>
    </location>
</feature>
<keyword evidence="6" id="KW-1185">Reference proteome</keyword>
<evidence type="ECO:0000256" key="2">
    <source>
        <dbReference type="PROSITE-ProRule" id="PRU00192"/>
    </source>
</evidence>
<dbReference type="SUPFAM" id="SSF50044">
    <property type="entry name" value="SH3-domain"/>
    <property type="match status" value="4"/>
</dbReference>
<evidence type="ECO:0000313" key="6">
    <source>
        <dbReference type="Proteomes" id="UP001174909"/>
    </source>
</evidence>
<dbReference type="Pfam" id="PF07653">
    <property type="entry name" value="SH3_2"/>
    <property type="match status" value="1"/>
</dbReference>
<sequence>NLIHSEGGCVAIYNAIGNCPILYKKHLQAGNAGKTKCCALFMPSASLLPQTKLVAQFPVEAGYFNKKEAVIPSCPLKMTIFGPSRVVREDRIFERLLNSYIKELPSMPASIVKSDIIKKFFQLRTSDMSEPGQAPKTSNNKKRKKSEPIKMTADSSITGPMRLRSYYAVACYSDSKTKFSFAEGAVLQVLQKDPSGWWMVDASGALGWAPASYLVPVDEEDIAEEKEENERLMSSMRVGARYISLSAYQASRDDEISFVSGAIVKLIKKYADGWWLIRYNGGEGFVPGSMFRKFDRRQGTAYVKNIRRKFHARKSTRIIPTMKPKWMNDSTASSSSPSPSVSNLVLYQCLTRYKASDSSELSLNKDDIVKVLDKKDHGWWYVEDMHGRAGWAPATYLGQVVDRSKKNTNPRQNTIVGSTREVRQSYTSQQKDELSVVSGDKVTVLSAPDDGWWVVW</sequence>
<evidence type="ECO:0000256" key="1">
    <source>
        <dbReference type="ARBA" id="ARBA00022443"/>
    </source>
</evidence>
<evidence type="ECO:0000256" key="3">
    <source>
        <dbReference type="SAM" id="MobiDB-lite"/>
    </source>
</evidence>
<dbReference type="SUPFAM" id="SSF64268">
    <property type="entry name" value="PX domain"/>
    <property type="match status" value="1"/>
</dbReference>
<dbReference type="EMBL" id="CASHTH010003371">
    <property type="protein sequence ID" value="CAI8044015.1"/>
    <property type="molecule type" value="Genomic_DNA"/>
</dbReference>
<feature type="domain" description="SH3" evidence="4">
    <location>
        <begin position="342"/>
        <end position="402"/>
    </location>
</feature>
<dbReference type="Proteomes" id="UP001174909">
    <property type="component" value="Unassembled WGS sequence"/>
</dbReference>
<name>A0AA35T936_GEOBA</name>
<evidence type="ECO:0000313" key="5">
    <source>
        <dbReference type="EMBL" id="CAI8044015.1"/>
    </source>
</evidence>
<dbReference type="Pfam" id="PF00018">
    <property type="entry name" value="SH3_1"/>
    <property type="match status" value="2"/>
</dbReference>
<feature type="domain" description="SH3" evidence="4">
    <location>
        <begin position="415"/>
        <end position="456"/>
    </location>
</feature>
<feature type="non-terminal residue" evidence="5">
    <location>
        <position position="456"/>
    </location>
</feature>
<feature type="compositionally biased region" description="Polar residues" evidence="3">
    <location>
        <begin position="407"/>
        <end position="417"/>
    </location>
</feature>
<protein>
    <submittedName>
        <fullName evidence="5">Neutrophil cytosol factor 1</fullName>
    </submittedName>
</protein>
<evidence type="ECO:0000259" key="4">
    <source>
        <dbReference type="PROSITE" id="PS50002"/>
    </source>
</evidence>
<keyword evidence="1 2" id="KW-0728">SH3 domain</keyword>
<dbReference type="GO" id="GO:0035091">
    <property type="term" value="F:phosphatidylinositol binding"/>
    <property type="evidence" value="ECO:0007669"/>
    <property type="project" value="InterPro"/>
</dbReference>
<dbReference type="PANTHER" id="PTHR15706:SF10">
    <property type="entry name" value="NADPH OXIDASE ORGANIZER 1"/>
    <property type="match status" value="1"/>
</dbReference>
<dbReference type="InterPro" id="IPR036871">
    <property type="entry name" value="PX_dom_sf"/>
</dbReference>
<dbReference type="PROSITE" id="PS50002">
    <property type="entry name" value="SH3"/>
    <property type="match status" value="4"/>
</dbReference>
<dbReference type="Gene3D" id="3.30.1520.10">
    <property type="entry name" value="Phox-like domain"/>
    <property type="match status" value="1"/>
</dbReference>
<dbReference type="PANTHER" id="PTHR15706">
    <property type="entry name" value="SH3 MULTIPLE DOMAIN"/>
    <property type="match status" value="1"/>
</dbReference>